<organism evidence="2 3">
    <name type="scientific">Neiella holothuriorum</name>
    <dbReference type="NCBI Taxonomy" id="2870530"/>
    <lineage>
        <taxon>Bacteria</taxon>
        <taxon>Pseudomonadati</taxon>
        <taxon>Pseudomonadota</taxon>
        <taxon>Gammaproteobacteria</taxon>
        <taxon>Alteromonadales</taxon>
        <taxon>Echinimonadaceae</taxon>
        <taxon>Neiella</taxon>
    </lineage>
</organism>
<keyword evidence="1" id="KW-1133">Transmembrane helix</keyword>
<reference evidence="2" key="1">
    <citation type="submission" date="2021-07" db="EMBL/GenBank/DDBJ databases">
        <title>Neiella marina sp. nov., isolated from the intestinal content of sea cucumber Apostichopus japonicus.</title>
        <authorList>
            <person name="Bai X."/>
        </authorList>
    </citation>
    <scope>NUCLEOTIDE SEQUENCE</scope>
    <source>
        <strain evidence="2">126</strain>
    </source>
</reference>
<sequence>MTKPNFEQNLEQQLQALPQEQQPQRDLWQGIEHALDHRAELSDGEQANANVLPSNITSKSSRPLQSKVWLASAASIVMVAMLAWFGGQQYSHYQMRIESEQFIATLSDNYLSQKDMLLVQFKGKPAFTDNWQDQLQELEDAAKAIHEALQHDPRNPTLLKMLKSIYQQQLQLIERVHVPRLAQI</sequence>
<evidence type="ECO:0000313" key="3">
    <source>
        <dbReference type="Proteomes" id="UP001166251"/>
    </source>
</evidence>
<keyword evidence="1" id="KW-0812">Transmembrane</keyword>
<protein>
    <submittedName>
        <fullName evidence="2">Uncharacterized protein</fullName>
    </submittedName>
</protein>
<evidence type="ECO:0000313" key="2">
    <source>
        <dbReference type="EMBL" id="MBW8191871.1"/>
    </source>
</evidence>
<proteinExistence type="predicted"/>
<accession>A0ABS7EHP3</accession>
<dbReference type="EMBL" id="JAHZSS010000015">
    <property type="protein sequence ID" value="MBW8191871.1"/>
    <property type="molecule type" value="Genomic_DNA"/>
</dbReference>
<comment type="caution">
    <text evidence="2">The sequence shown here is derived from an EMBL/GenBank/DDBJ whole genome shotgun (WGS) entry which is preliminary data.</text>
</comment>
<evidence type="ECO:0000256" key="1">
    <source>
        <dbReference type="SAM" id="Phobius"/>
    </source>
</evidence>
<name>A0ABS7EHP3_9GAMM</name>
<feature type="transmembrane region" description="Helical" evidence="1">
    <location>
        <begin position="68"/>
        <end position="87"/>
    </location>
</feature>
<gene>
    <name evidence="2" type="ORF">K0504_12565</name>
</gene>
<keyword evidence="3" id="KW-1185">Reference proteome</keyword>
<dbReference type="Proteomes" id="UP001166251">
    <property type="component" value="Unassembled WGS sequence"/>
</dbReference>
<dbReference type="RefSeq" id="WP_220104544.1">
    <property type="nucleotide sequence ID" value="NZ_JAHZSS010000015.1"/>
</dbReference>
<keyword evidence="1" id="KW-0472">Membrane</keyword>